<keyword evidence="8" id="KW-0255">Endonuclease</keyword>
<dbReference type="GO" id="GO:0003964">
    <property type="term" value="F:RNA-directed DNA polymerase activity"/>
    <property type="evidence" value="ECO:0007669"/>
    <property type="project" value="UniProtKB-KW"/>
</dbReference>
<evidence type="ECO:0000256" key="14">
    <source>
        <dbReference type="ARBA" id="ARBA00022932"/>
    </source>
</evidence>
<dbReference type="PROSITE" id="PS50013">
    <property type="entry name" value="CHROMO_2"/>
    <property type="match status" value="1"/>
</dbReference>
<keyword evidence="15" id="KW-0238">DNA-binding</keyword>
<dbReference type="InterPro" id="IPR041588">
    <property type="entry name" value="Integrase_H2C2"/>
</dbReference>
<evidence type="ECO:0000256" key="7">
    <source>
        <dbReference type="ARBA" id="ARBA00022750"/>
    </source>
</evidence>
<accession>A0A8H8NXY6</accession>
<feature type="compositionally biased region" description="Low complexity" evidence="18">
    <location>
        <begin position="489"/>
        <end position="506"/>
    </location>
</feature>
<feature type="region of interest" description="Disordered" evidence="18">
    <location>
        <begin position="1172"/>
        <end position="1194"/>
    </location>
</feature>
<dbReference type="GO" id="GO:0003677">
    <property type="term" value="F:DNA binding"/>
    <property type="evidence" value="ECO:0007669"/>
    <property type="project" value="UniProtKB-KW"/>
</dbReference>
<feature type="compositionally biased region" description="Basic and acidic residues" evidence="18">
    <location>
        <begin position="464"/>
        <end position="473"/>
    </location>
</feature>
<gene>
    <name evidence="21" type="ORF">RhiXN_09353</name>
</gene>
<dbReference type="GO" id="GO:0003723">
    <property type="term" value="F:RNA binding"/>
    <property type="evidence" value="ECO:0007669"/>
    <property type="project" value="UniProtKB-KW"/>
</dbReference>
<evidence type="ECO:0000313" key="21">
    <source>
        <dbReference type="EMBL" id="QRW20378.1"/>
    </source>
</evidence>
<evidence type="ECO:0000256" key="11">
    <source>
        <dbReference type="ARBA" id="ARBA00022884"/>
    </source>
</evidence>
<dbReference type="GO" id="GO:0006310">
    <property type="term" value="P:DNA recombination"/>
    <property type="evidence" value="ECO:0007669"/>
    <property type="project" value="UniProtKB-KW"/>
</dbReference>
<dbReference type="InterPro" id="IPR012337">
    <property type="entry name" value="RNaseH-like_sf"/>
</dbReference>
<dbReference type="InterPro" id="IPR056924">
    <property type="entry name" value="SH3_Tf2-1"/>
</dbReference>
<dbReference type="InterPro" id="IPR000477">
    <property type="entry name" value="RT_dom"/>
</dbReference>
<dbReference type="InterPro" id="IPR001584">
    <property type="entry name" value="Integrase_cat-core"/>
</dbReference>
<keyword evidence="14" id="KW-0239">DNA-directed DNA polymerase</keyword>
<evidence type="ECO:0000256" key="10">
    <source>
        <dbReference type="ARBA" id="ARBA00022842"/>
    </source>
</evidence>
<dbReference type="PANTHER" id="PTHR37984:SF5">
    <property type="entry name" value="PROTEIN NYNRIN-LIKE"/>
    <property type="match status" value="1"/>
</dbReference>
<dbReference type="InterPro" id="IPR041373">
    <property type="entry name" value="RT_RNaseH"/>
</dbReference>
<dbReference type="SUPFAM" id="SSF56672">
    <property type="entry name" value="DNA/RNA polymerases"/>
    <property type="match status" value="1"/>
</dbReference>
<protein>
    <recommendedName>
        <fullName evidence="1">RNA-directed DNA polymerase</fullName>
        <ecNumber evidence="1">2.7.7.49</ecNumber>
    </recommendedName>
</protein>
<feature type="domain" description="Chromo" evidence="19">
    <location>
        <begin position="2030"/>
        <end position="2089"/>
    </location>
</feature>
<dbReference type="GeneID" id="67031632"/>
<dbReference type="PROSITE" id="PS50994">
    <property type="entry name" value="INTEGRASE"/>
    <property type="match status" value="1"/>
</dbReference>
<name>A0A8H8NXY6_9AGAM</name>
<dbReference type="InterPro" id="IPR043128">
    <property type="entry name" value="Rev_trsase/Diguanyl_cyclase"/>
</dbReference>
<evidence type="ECO:0000256" key="5">
    <source>
        <dbReference type="ARBA" id="ARBA00022722"/>
    </source>
</evidence>
<dbReference type="CDD" id="cd01647">
    <property type="entry name" value="RT_LTR"/>
    <property type="match status" value="1"/>
</dbReference>
<dbReference type="CDD" id="cd09274">
    <property type="entry name" value="RNase_HI_RT_Ty3"/>
    <property type="match status" value="1"/>
</dbReference>
<evidence type="ECO:0000256" key="16">
    <source>
        <dbReference type="ARBA" id="ARBA00023172"/>
    </source>
</evidence>
<keyword evidence="11" id="KW-0694">RNA-binding</keyword>
<keyword evidence="17" id="KW-0175">Coiled coil</keyword>
<evidence type="ECO:0000256" key="9">
    <source>
        <dbReference type="ARBA" id="ARBA00022801"/>
    </source>
</evidence>
<dbReference type="Gene3D" id="2.40.50.40">
    <property type="match status" value="1"/>
</dbReference>
<dbReference type="PANTHER" id="PTHR37984">
    <property type="entry name" value="PROTEIN CBG26694"/>
    <property type="match status" value="1"/>
</dbReference>
<dbReference type="GO" id="GO:0004519">
    <property type="term" value="F:endonuclease activity"/>
    <property type="evidence" value="ECO:0007669"/>
    <property type="project" value="UniProtKB-KW"/>
</dbReference>
<feature type="compositionally biased region" description="Polar residues" evidence="18">
    <location>
        <begin position="740"/>
        <end position="752"/>
    </location>
</feature>
<evidence type="ECO:0000256" key="6">
    <source>
        <dbReference type="ARBA" id="ARBA00022723"/>
    </source>
</evidence>
<dbReference type="Gene3D" id="3.30.70.270">
    <property type="match status" value="1"/>
</dbReference>
<feature type="compositionally biased region" description="Polar residues" evidence="18">
    <location>
        <begin position="146"/>
        <end position="184"/>
    </location>
</feature>
<evidence type="ECO:0000256" key="1">
    <source>
        <dbReference type="ARBA" id="ARBA00012493"/>
    </source>
</evidence>
<evidence type="ECO:0000256" key="18">
    <source>
        <dbReference type="SAM" id="MobiDB-lite"/>
    </source>
</evidence>
<keyword evidence="2" id="KW-0645">Protease</keyword>
<organism evidence="21 22">
    <name type="scientific">Rhizoctonia solani</name>
    <dbReference type="NCBI Taxonomy" id="456999"/>
    <lineage>
        <taxon>Eukaryota</taxon>
        <taxon>Fungi</taxon>
        <taxon>Dikarya</taxon>
        <taxon>Basidiomycota</taxon>
        <taxon>Agaricomycotina</taxon>
        <taxon>Agaricomycetes</taxon>
        <taxon>Cantharellales</taxon>
        <taxon>Ceratobasidiaceae</taxon>
        <taxon>Rhizoctonia</taxon>
    </lineage>
</organism>
<feature type="compositionally biased region" description="Low complexity" evidence="18">
    <location>
        <begin position="517"/>
        <end position="530"/>
    </location>
</feature>
<evidence type="ECO:0000256" key="2">
    <source>
        <dbReference type="ARBA" id="ARBA00022670"/>
    </source>
</evidence>
<dbReference type="GO" id="GO:0005634">
    <property type="term" value="C:nucleus"/>
    <property type="evidence" value="ECO:0007669"/>
    <property type="project" value="UniProtKB-ARBA"/>
</dbReference>
<dbReference type="InterPro" id="IPR050951">
    <property type="entry name" value="Retrovirus_Pol_polyprotein"/>
</dbReference>
<feature type="coiled-coil region" evidence="17">
    <location>
        <begin position="807"/>
        <end position="834"/>
    </location>
</feature>
<feature type="compositionally biased region" description="Basic and acidic residues" evidence="18">
    <location>
        <begin position="1172"/>
        <end position="1183"/>
    </location>
</feature>
<evidence type="ECO:0000256" key="15">
    <source>
        <dbReference type="ARBA" id="ARBA00023125"/>
    </source>
</evidence>
<evidence type="ECO:0000313" key="22">
    <source>
        <dbReference type="Proteomes" id="UP000650533"/>
    </source>
</evidence>
<dbReference type="EC" id="2.7.7.49" evidence="1"/>
<feature type="compositionally biased region" description="Polar residues" evidence="18">
    <location>
        <begin position="759"/>
        <end position="775"/>
    </location>
</feature>
<dbReference type="SUPFAM" id="SSF53098">
    <property type="entry name" value="Ribonuclease H-like"/>
    <property type="match status" value="1"/>
</dbReference>
<dbReference type="GO" id="GO:0015074">
    <property type="term" value="P:DNA integration"/>
    <property type="evidence" value="ECO:0007669"/>
    <property type="project" value="UniProtKB-KW"/>
</dbReference>
<dbReference type="InterPro" id="IPR043502">
    <property type="entry name" value="DNA/RNA_pol_sf"/>
</dbReference>
<dbReference type="InterPro" id="IPR023780">
    <property type="entry name" value="Chromo_domain"/>
</dbReference>
<feature type="compositionally biased region" description="Polar residues" evidence="18">
    <location>
        <begin position="315"/>
        <end position="324"/>
    </location>
</feature>
<reference evidence="21" key="1">
    <citation type="submission" date="2020-05" db="EMBL/GenBank/DDBJ databases">
        <title>Evolutionary and genomic comparisons of hybrid uninucleate and nonhybrid Rhizoctonia fungi.</title>
        <authorList>
            <person name="Li C."/>
            <person name="Chen X."/>
        </authorList>
    </citation>
    <scope>NUCLEOTIDE SEQUENCE</scope>
    <source>
        <strain evidence="21">AG-1 IA</strain>
    </source>
</reference>
<evidence type="ECO:0000256" key="17">
    <source>
        <dbReference type="SAM" id="Coils"/>
    </source>
</evidence>
<dbReference type="Gene3D" id="3.10.10.10">
    <property type="entry name" value="HIV Type 1 Reverse Transcriptase, subunit A, domain 1"/>
    <property type="match status" value="2"/>
</dbReference>
<keyword evidence="5" id="KW-0540">Nuclease</keyword>
<dbReference type="InterPro" id="IPR016197">
    <property type="entry name" value="Chromo-like_dom_sf"/>
</dbReference>
<keyword evidence="13" id="KW-0695">RNA-directed DNA polymerase</keyword>
<dbReference type="InterPro" id="IPR000953">
    <property type="entry name" value="Chromo/chromo_shadow_dom"/>
</dbReference>
<feature type="region of interest" description="Disordered" evidence="18">
    <location>
        <begin position="315"/>
        <end position="334"/>
    </location>
</feature>
<dbReference type="Proteomes" id="UP000650533">
    <property type="component" value="Chromosome 5"/>
</dbReference>
<keyword evidence="10" id="KW-0460">Magnesium</keyword>
<keyword evidence="7" id="KW-0064">Aspartyl protease</keyword>
<evidence type="ECO:0000256" key="3">
    <source>
        <dbReference type="ARBA" id="ARBA00022679"/>
    </source>
</evidence>
<feature type="region of interest" description="Disordered" evidence="18">
    <location>
        <begin position="459"/>
        <end position="535"/>
    </location>
</feature>
<sequence length="2089" mass="237166">MSKHTSSIVHSPVISTEEFSDVDPMQAELKDRTMQLDLDSTISIPDRAQALQFCKNNPFQGGNESSLTASQLPQDRMRADASGIMEDLIQQLGALQTELHTRTYSLGTTPPGEPASDAGTRLLSTRVASEESLHSSQALRSLDEGSGNNRSGTMATNPTHPGSSHRSELSTQYPTTRSSPSQSVLIAKDRMLCQPRRPTPRPHYSLIPPVSSESTAAWVHTPSESRETGQEPGSLDRIDNNNRERFNRLLVRPRPIPFEEIRLAERTQRQASSGEPDRLSSPSSIREEEQSIPANQVSDQVDPIMLVRSAATRTLQVPTAQSTPRPLPTLSENRLGRRNIPTREMPPHSNFITDRTALGDPRIPAARIYSEAGSDDESAEPRYGQRQRNSGVLEQSRRTPPVDSTGNEMPNVSRRANFMAPLQPHLATRPAPANIPINRDKLPAHIRSRMATSQRFTELFQDFQPRDQLRDRLVPIPKGGGGNDPTGNSDSGPSSSQSRRSFPNRGNGQGPPGGPGDNPDNDPVANAARARPFRPAPVHFDTKLKPKIIPEWNGETKGLSRWIISINNIAEYSNYTRIQLGQQVPLRFTGRALRWFNALDKAYRQQITADWPSLRRAITIHFMNRTFMERNKAEALYAKFRDRNHPHELPEDYVIRKMEALTILSDWTDSELITEIMNSAPEHWALYIDTSVVTTWDDFLDKISWHKEKLLNHEGSNTTDIQRQLNEMKAMLKKLDNPRQSRNQVRAQQTASKPIGWYKSSQSPPYPKDNTTVSKGKTPKDKKARPCRHCGSLMHWDRNCKYARQNSRNVRAQMAEASDEERAAQEAYDDLCDDAYMEESDSEDEELEQDFCEPLQPLAASMNACASEASGSNELGSEGESINGNEEKVFSGYVLSKLPTRRSWGKKLKLATNTFSSMAGNEITLKRMMSRPPGTAFFGSKATIIKGWIQNAYGPKKQITFDSRSEITLINKTLLKSLDPPPKVQIGQKLRLIQVTSNSSLSQYVTVPLVFETDKGPVCMMVEAYVVPNMNTPFILGTDFASQYQLSLVRNDDGTSIIFGDTGRSIRVKESNSTPRVDKEGNTFLVEVAQGFTQNGFRRARTRKEYKKRLKERKISNFSDKPVKLQAGEVIGYMRDPRECLARESKLSNQEKADIVKYAKLVQVIAKRKSEEKPTHEIEELTRPPEGGPKTAEVPDLERIPSEQLLEEVQFLEHLTREQRLKLEAIVRKNELAFGLNGRLGNYDAQVEIKLRPGTKEISLAPYSASPAKREVIDKQIKEWLRLEVIEPSKSALLKAQRRAQWLSTLDALAGFTQLSIKEEDQDKTAFRCHQGLFNFKRLPFGYRNGPPAFQREMNAILAPFLWIFALDGHTGIQAKGRRDRGDEWDASDFEETIVHVKRVIAYWSRILREAERNYSPTEREALALKEALVKFQVYLEGSEFIAITDHAALTWSKTYNNVNQRLMTWGLVFLAYPGMQIVHRAGRVHDNADPVSRLQRRIPYQTGPLADISTPLKLNTEDDPLKNLYKEIGDKFEQEVLEVVSAYTKACDKKKSRPRENIWVATVAGQIPCQIIKSYSVQIAISQTEVKKFLQAYLSDNHFAKVLEEIRTKLNEPNPPYTQYKLGENGLLYFVDNKERHQLCVPKGLQIEIIKENHDNLNQGAHAGLAKTYQQIASVYYWPKMVEGVWQYVFSCDICQKAGHRQHGPRGYLQPIPIPQQPFEVVSMDFVMDLPPSGKCNAILVVIDKLTKYAHFLPCTTQINEIETARLFHDNIWCQYGLPQQIITDRDARWTSAFWEHLVSLLGIKRALTTAYHPQADGQTEIMNQTMETAIRAFTNPMKNNWKYLLPGLAHSYNTSMHTATQQTPAFLLRGFQPLATADLLALTADHVQRPSKESESAEEFKESMDMVRDLAKDALKVAQSLQQKYYNMNRTHNIYKPGDLVLINPHSLRLLKRGKGKGDKLNMRYEGPFEVLEQVSPVSYQLRLLGSYRIHPVINIAHLENYKPSPAKFGKRPTKHIPRQDFEQMPEYKVEKIVSERMITRGKKRIRQYKIQWLGYGPEEDRWKSEKELKNAPDIIRNWHKAKNETN</sequence>
<keyword evidence="4" id="KW-0548">Nucleotidyltransferase</keyword>
<evidence type="ECO:0000259" key="20">
    <source>
        <dbReference type="PROSITE" id="PS50994"/>
    </source>
</evidence>
<dbReference type="Pfam" id="PF17921">
    <property type="entry name" value="Integrase_H2C2"/>
    <property type="match status" value="1"/>
</dbReference>
<dbReference type="GO" id="GO:0004190">
    <property type="term" value="F:aspartic-type endopeptidase activity"/>
    <property type="evidence" value="ECO:0007669"/>
    <property type="project" value="UniProtKB-KW"/>
</dbReference>
<dbReference type="SMART" id="SM00298">
    <property type="entry name" value="CHROMO"/>
    <property type="match status" value="1"/>
</dbReference>
<keyword evidence="12" id="KW-0229">DNA integration</keyword>
<dbReference type="InterPro" id="IPR021109">
    <property type="entry name" value="Peptidase_aspartic_dom_sf"/>
</dbReference>
<dbReference type="CDD" id="cd00303">
    <property type="entry name" value="retropepsin_like"/>
    <property type="match status" value="1"/>
</dbReference>
<evidence type="ECO:0000256" key="13">
    <source>
        <dbReference type="ARBA" id="ARBA00022918"/>
    </source>
</evidence>
<dbReference type="GO" id="GO:0003887">
    <property type="term" value="F:DNA-directed DNA polymerase activity"/>
    <property type="evidence" value="ECO:0007669"/>
    <property type="project" value="UniProtKB-KW"/>
</dbReference>
<dbReference type="CDD" id="cd18977">
    <property type="entry name" value="CD_POL_like"/>
    <property type="match status" value="1"/>
</dbReference>
<feature type="region of interest" description="Disordered" evidence="18">
    <location>
        <begin position="371"/>
        <end position="411"/>
    </location>
</feature>
<keyword evidence="9" id="KW-0378">Hydrolase</keyword>
<dbReference type="Gene3D" id="3.30.420.10">
    <property type="entry name" value="Ribonuclease H-like superfamily/Ribonuclease H"/>
    <property type="match status" value="1"/>
</dbReference>
<proteinExistence type="predicted"/>
<dbReference type="KEGG" id="rsx:RhiXN_09353"/>
<feature type="compositionally biased region" description="Basic and acidic residues" evidence="18">
    <location>
        <begin position="223"/>
        <end position="240"/>
    </location>
</feature>
<dbReference type="FunFam" id="1.10.340.70:FF:000001">
    <property type="entry name" value="Retrovirus-related Pol polyprotein from transposon gypsy-like Protein"/>
    <property type="match status" value="1"/>
</dbReference>
<dbReference type="GO" id="GO:0006508">
    <property type="term" value="P:proteolysis"/>
    <property type="evidence" value="ECO:0007669"/>
    <property type="project" value="UniProtKB-KW"/>
</dbReference>
<dbReference type="FunFam" id="3.30.420.10:FF:000032">
    <property type="entry name" value="Retrovirus-related Pol polyprotein from transposon 297-like Protein"/>
    <property type="match status" value="1"/>
</dbReference>
<feature type="region of interest" description="Disordered" evidence="18">
    <location>
        <begin position="265"/>
        <end position="298"/>
    </location>
</feature>
<evidence type="ECO:0000256" key="4">
    <source>
        <dbReference type="ARBA" id="ARBA00022695"/>
    </source>
</evidence>
<dbReference type="Pfam" id="PF24626">
    <property type="entry name" value="SH3_Tf2-1"/>
    <property type="match status" value="1"/>
</dbReference>
<evidence type="ECO:0000259" key="19">
    <source>
        <dbReference type="PROSITE" id="PS50013"/>
    </source>
</evidence>
<dbReference type="GO" id="GO:0046872">
    <property type="term" value="F:metal ion binding"/>
    <property type="evidence" value="ECO:0007669"/>
    <property type="project" value="UniProtKB-KW"/>
</dbReference>
<feature type="region of interest" description="Disordered" evidence="18">
    <location>
        <begin position="736"/>
        <end position="786"/>
    </location>
</feature>
<keyword evidence="16" id="KW-0233">DNA recombination</keyword>
<dbReference type="GO" id="GO:0006338">
    <property type="term" value="P:chromatin remodeling"/>
    <property type="evidence" value="ECO:0007669"/>
    <property type="project" value="UniProtKB-ARBA"/>
</dbReference>
<keyword evidence="6" id="KW-0479">Metal-binding</keyword>
<evidence type="ECO:0000256" key="12">
    <source>
        <dbReference type="ARBA" id="ARBA00022908"/>
    </source>
</evidence>
<keyword evidence="3" id="KW-0808">Transferase</keyword>
<dbReference type="EMBL" id="CP059662">
    <property type="protein sequence ID" value="QRW20378.1"/>
    <property type="molecule type" value="Genomic_DNA"/>
</dbReference>
<dbReference type="RefSeq" id="XP_043180615.1">
    <property type="nucleotide sequence ID" value="XM_043329169.1"/>
</dbReference>
<dbReference type="SUPFAM" id="SSF54160">
    <property type="entry name" value="Chromo domain-like"/>
    <property type="match status" value="1"/>
</dbReference>
<dbReference type="Pfam" id="PF00078">
    <property type="entry name" value="RVT_1"/>
    <property type="match status" value="1"/>
</dbReference>
<dbReference type="Gene3D" id="2.40.70.10">
    <property type="entry name" value="Acid Proteases"/>
    <property type="match status" value="1"/>
</dbReference>
<dbReference type="Gene3D" id="1.10.340.70">
    <property type="match status" value="1"/>
</dbReference>
<feature type="region of interest" description="Disordered" evidence="18">
    <location>
        <begin position="125"/>
        <end position="240"/>
    </location>
</feature>
<feature type="domain" description="Integrase catalytic" evidence="20">
    <location>
        <begin position="1715"/>
        <end position="1874"/>
    </location>
</feature>
<dbReference type="Pfam" id="PF17917">
    <property type="entry name" value="RT_RNaseH"/>
    <property type="match status" value="1"/>
</dbReference>
<evidence type="ECO:0000256" key="8">
    <source>
        <dbReference type="ARBA" id="ARBA00022759"/>
    </source>
</evidence>
<dbReference type="Pfam" id="PF00385">
    <property type="entry name" value="Chromo"/>
    <property type="match status" value="1"/>
</dbReference>
<dbReference type="InterPro" id="IPR036397">
    <property type="entry name" value="RNaseH_sf"/>
</dbReference>